<organism evidence="1 2">
    <name type="scientific">Achromobacter marplatensis</name>
    <dbReference type="NCBI Taxonomy" id="470868"/>
    <lineage>
        <taxon>Bacteria</taxon>
        <taxon>Pseudomonadati</taxon>
        <taxon>Pseudomonadota</taxon>
        <taxon>Betaproteobacteria</taxon>
        <taxon>Burkholderiales</taxon>
        <taxon>Alcaligenaceae</taxon>
        <taxon>Achromobacter</taxon>
    </lineage>
</organism>
<feature type="non-terminal residue" evidence="1">
    <location>
        <position position="58"/>
    </location>
</feature>
<dbReference type="EMBL" id="QNRM01000016">
    <property type="protein sequence ID" value="RBP13977.1"/>
    <property type="molecule type" value="Genomic_DNA"/>
</dbReference>
<sequence length="58" mass="6688">MPHATPPASPSPQFPPLNADRLWSRIEALSRFTLPDVPWTRRAFSPLFDEARAWLRSE</sequence>
<comment type="caution">
    <text evidence="1">The sequence shown here is derived from an EMBL/GenBank/DDBJ whole genome shotgun (WGS) entry which is preliminary data.</text>
</comment>
<name>A0ABX9G1J2_9BURK</name>
<reference evidence="1 2" key="1">
    <citation type="submission" date="2018-06" db="EMBL/GenBank/DDBJ databases">
        <title>Genomic Encyclopedia of Type Strains, Phase III (KMG-III): the genomes of soil and plant-associated and newly described type strains.</title>
        <authorList>
            <person name="Whitman W."/>
        </authorList>
    </citation>
    <scope>NUCLEOTIDE SEQUENCE [LARGE SCALE GENOMIC DNA]</scope>
    <source>
        <strain evidence="1 2">CECT 7342</strain>
    </source>
</reference>
<gene>
    <name evidence="1" type="ORF">DFP87_11681</name>
</gene>
<protein>
    <submittedName>
        <fullName evidence="1">Uncharacterized protein</fullName>
    </submittedName>
</protein>
<evidence type="ECO:0000313" key="1">
    <source>
        <dbReference type="EMBL" id="RBP13977.1"/>
    </source>
</evidence>
<accession>A0ABX9G1J2</accession>
<dbReference type="Proteomes" id="UP000252124">
    <property type="component" value="Unassembled WGS sequence"/>
</dbReference>
<proteinExistence type="predicted"/>
<evidence type="ECO:0000313" key="2">
    <source>
        <dbReference type="Proteomes" id="UP000252124"/>
    </source>
</evidence>
<keyword evidence="2" id="KW-1185">Reference proteome</keyword>